<dbReference type="AlphaFoldDB" id="A0A364NX48"/>
<reference evidence="1 2" key="1">
    <citation type="submission" date="2017-11" db="EMBL/GenBank/DDBJ databases">
        <title>Draft genome sequence of magnetotactic bacterium Magnetospirillum kuznetsovii LBB-42.</title>
        <authorList>
            <person name="Grouzdev D.S."/>
            <person name="Rysina M.S."/>
            <person name="Baslerov R.V."/>
            <person name="Koziaeva V."/>
        </authorList>
    </citation>
    <scope>NUCLEOTIDE SEQUENCE [LARGE SCALE GENOMIC DNA]</scope>
    <source>
        <strain evidence="1 2">LBB-42</strain>
    </source>
</reference>
<protein>
    <submittedName>
        <fullName evidence="1">Uncharacterized protein</fullName>
    </submittedName>
</protein>
<organism evidence="1 2">
    <name type="scientific">Paramagnetospirillum kuznetsovii</name>
    <dbReference type="NCBI Taxonomy" id="2053833"/>
    <lineage>
        <taxon>Bacteria</taxon>
        <taxon>Pseudomonadati</taxon>
        <taxon>Pseudomonadota</taxon>
        <taxon>Alphaproteobacteria</taxon>
        <taxon>Rhodospirillales</taxon>
        <taxon>Magnetospirillaceae</taxon>
        <taxon>Paramagnetospirillum</taxon>
    </lineage>
</organism>
<accession>A0A364NX48</accession>
<evidence type="ECO:0000313" key="1">
    <source>
        <dbReference type="EMBL" id="RAU21475.1"/>
    </source>
</evidence>
<keyword evidence="2" id="KW-1185">Reference proteome</keyword>
<comment type="caution">
    <text evidence="1">The sequence shown here is derived from an EMBL/GenBank/DDBJ whole genome shotgun (WGS) entry which is preliminary data.</text>
</comment>
<name>A0A364NX48_9PROT</name>
<dbReference type="EMBL" id="PGTO01000010">
    <property type="protein sequence ID" value="RAU21475.1"/>
    <property type="molecule type" value="Genomic_DNA"/>
</dbReference>
<proteinExistence type="predicted"/>
<dbReference type="Proteomes" id="UP000251075">
    <property type="component" value="Unassembled WGS sequence"/>
</dbReference>
<sequence length="114" mass="13023">MKEFLNKTMKMHDGGDTKKVKKFFSMFPLVTKLIADTLGDKPFHLRGPLNVSALDSVMTVVFENYDKITSDDLYNGFNNLTSSDEFLRLTQLGTTDTKTMQERITFVRSFLLGQ</sequence>
<gene>
    <name evidence="1" type="ORF">CU669_13705</name>
</gene>
<evidence type="ECO:0000313" key="2">
    <source>
        <dbReference type="Proteomes" id="UP000251075"/>
    </source>
</evidence>